<evidence type="ECO:0000256" key="5">
    <source>
        <dbReference type="ARBA" id="ARBA00022723"/>
    </source>
</evidence>
<keyword evidence="3" id="KW-0963">Cytoplasm</keyword>
<dbReference type="Pfam" id="PF12171">
    <property type="entry name" value="zf-C2H2_jaz"/>
    <property type="match status" value="1"/>
</dbReference>
<evidence type="ECO:0000256" key="6">
    <source>
        <dbReference type="ARBA" id="ARBA00022771"/>
    </source>
</evidence>
<name>A0A7S4I0P6_9EUKA</name>
<dbReference type="SMART" id="SM00451">
    <property type="entry name" value="ZnF_U1"/>
    <property type="match status" value="1"/>
</dbReference>
<dbReference type="GO" id="GO:0005737">
    <property type="term" value="C:cytoplasm"/>
    <property type="evidence" value="ECO:0007669"/>
    <property type="project" value="UniProtKB-SubCell"/>
</dbReference>
<dbReference type="InterPro" id="IPR013087">
    <property type="entry name" value="Znf_C2H2_type"/>
</dbReference>
<dbReference type="PANTHER" id="PTHR46095:SF1">
    <property type="entry name" value="ZINC FINGER PROTEIN 593"/>
    <property type="match status" value="1"/>
</dbReference>
<dbReference type="AlphaFoldDB" id="A0A7S4I0P6"/>
<feature type="region of interest" description="Disordered" evidence="11">
    <location>
        <begin position="1"/>
        <end position="24"/>
    </location>
</feature>
<dbReference type="InterPro" id="IPR051879">
    <property type="entry name" value="C2H2-ZF_Maturation_Protein"/>
</dbReference>
<evidence type="ECO:0000256" key="11">
    <source>
        <dbReference type="SAM" id="MobiDB-lite"/>
    </source>
</evidence>
<dbReference type="SUPFAM" id="SSF57667">
    <property type="entry name" value="beta-beta-alpha zinc fingers"/>
    <property type="match status" value="1"/>
</dbReference>
<keyword evidence="8" id="KW-0539">Nucleus</keyword>
<evidence type="ECO:0000256" key="7">
    <source>
        <dbReference type="ARBA" id="ARBA00022833"/>
    </source>
</evidence>
<protein>
    <recommendedName>
        <fullName evidence="12">C2H2-type domain-containing protein</fullName>
    </recommendedName>
</protein>
<evidence type="ECO:0000256" key="4">
    <source>
        <dbReference type="ARBA" id="ARBA00022517"/>
    </source>
</evidence>
<keyword evidence="5" id="KW-0479">Metal-binding</keyword>
<evidence type="ECO:0000259" key="12">
    <source>
        <dbReference type="PROSITE" id="PS50157"/>
    </source>
</evidence>
<dbReference type="InterPro" id="IPR003604">
    <property type="entry name" value="Matrin/U1-like-C_Znf_C2H2"/>
</dbReference>
<dbReference type="PROSITE" id="PS50157">
    <property type="entry name" value="ZINC_FINGER_C2H2_2"/>
    <property type="match status" value="1"/>
</dbReference>
<dbReference type="GO" id="GO:0008270">
    <property type="term" value="F:zinc ion binding"/>
    <property type="evidence" value="ECO:0007669"/>
    <property type="project" value="UniProtKB-KW"/>
</dbReference>
<evidence type="ECO:0000256" key="3">
    <source>
        <dbReference type="ARBA" id="ARBA00022490"/>
    </source>
</evidence>
<feature type="domain" description="C2H2-type" evidence="12">
    <location>
        <begin position="59"/>
        <end position="88"/>
    </location>
</feature>
<sequence>MGRPQARSRKHTSKDKRKDIKTKHRVKDLDQIIVDLKPENAEKLEKQEVDPDLPGLGQHYCISCSRYFVDARALSDHRKTKIHKRRVKALKEDIYTGPQQLIDNGKPIMRDESN</sequence>
<dbReference type="InterPro" id="IPR022755">
    <property type="entry name" value="Znf_C2H2_jaz"/>
</dbReference>
<dbReference type="GO" id="GO:0005634">
    <property type="term" value="C:nucleus"/>
    <property type="evidence" value="ECO:0007669"/>
    <property type="project" value="UniProtKB-SubCell"/>
</dbReference>
<accession>A0A7S4I0P6</accession>
<evidence type="ECO:0000256" key="1">
    <source>
        <dbReference type="ARBA" id="ARBA00004123"/>
    </source>
</evidence>
<keyword evidence="6 10" id="KW-0863">Zinc-finger</keyword>
<evidence type="ECO:0000256" key="9">
    <source>
        <dbReference type="ARBA" id="ARBA00038064"/>
    </source>
</evidence>
<dbReference type="Gene3D" id="3.30.160.60">
    <property type="entry name" value="Classic Zinc Finger"/>
    <property type="match status" value="1"/>
</dbReference>
<evidence type="ECO:0000256" key="10">
    <source>
        <dbReference type="PROSITE-ProRule" id="PRU00042"/>
    </source>
</evidence>
<reference evidence="13" key="1">
    <citation type="submission" date="2021-01" db="EMBL/GenBank/DDBJ databases">
        <authorList>
            <person name="Corre E."/>
            <person name="Pelletier E."/>
            <person name="Niang G."/>
            <person name="Scheremetjew M."/>
            <person name="Finn R."/>
            <person name="Kale V."/>
            <person name="Holt S."/>
            <person name="Cochrane G."/>
            <person name="Meng A."/>
            <person name="Brown T."/>
            <person name="Cohen L."/>
        </authorList>
    </citation>
    <scope>NUCLEOTIDE SEQUENCE</scope>
    <source>
        <strain evidence="13">DIVA3 518/3/11/1/6</strain>
    </source>
</reference>
<keyword evidence="7" id="KW-0862">Zinc</keyword>
<comment type="subcellular location">
    <subcellularLocation>
        <location evidence="2">Cytoplasm</location>
    </subcellularLocation>
    <subcellularLocation>
        <location evidence="1">Nucleus</location>
    </subcellularLocation>
</comment>
<comment type="similarity">
    <text evidence="9">Belongs to the ZNF593/BUD20 C2H2-type zinc-finger protein family.</text>
</comment>
<dbReference type="GO" id="GO:0042254">
    <property type="term" value="P:ribosome biogenesis"/>
    <property type="evidence" value="ECO:0007669"/>
    <property type="project" value="UniProtKB-KW"/>
</dbReference>
<proteinExistence type="inferred from homology"/>
<dbReference type="GO" id="GO:0003676">
    <property type="term" value="F:nucleic acid binding"/>
    <property type="evidence" value="ECO:0007669"/>
    <property type="project" value="InterPro"/>
</dbReference>
<dbReference type="PANTHER" id="PTHR46095">
    <property type="entry name" value="ZINC FINGER PROTEIN 593"/>
    <property type="match status" value="1"/>
</dbReference>
<gene>
    <name evidence="13" type="ORF">VSP0166_LOCUS6884</name>
</gene>
<dbReference type="FunFam" id="3.30.160.60:FF:000299">
    <property type="entry name" value="Zinc finger protein 593"/>
    <property type="match status" value="1"/>
</dbReference>
<evidence type="ECO:0000256" key="8">
    <source>
        <dbReference type="ARBA" id="ARBA00023242"/>
    </source>
</evidence>
<organism evidence="13">
    <name type="scientific">Vannella robusta</name>
    <dbReference type="NCBI Taxonomy" id="1487602"/>
    <lineage>
        <taxon>Eukaryota</taxon>
        <taxon>Amoebozoa</taxon>
        <taxon>Discosea</taxon>
        <taxon>Flabellinia</taxon>
        <taxon>Vannellidae</taxon>
        <taxon>Vannella</taxon>
    </lineage>
</organism>
<evidence type="ECO:0000313" key="13">
    <source>
        <dbReference type="EMBL" id="CAE2215166.1"/>
    </source>
</evidence>
<dbReference type="EMBL" id="HBKP01009735">
    <property type="protein sequence ID" value="CAE2215166.1"/>
    <property type="molecule type" value="Transcribed_RNA"/>
</dbReference>
<dbReference type="PROSITE" id="PS00028">
    <property type="entry name" value="ZINC_FINGER_C2H2_1"/>
    <property type="match status" value="1"/>
</dbReference>
<keyword evidence="4" id="KW-0690">Ribosome biogenesis</keyword>
<dbReference type="GO" id="GO:0043021">
    <property type="term" value="F:ribonucleoprotein complex binding"/>
    <property type="evidence" value="ECO:0007669"/>
    <property type="project" value="UniProtKB-ARBA"/>
</dbReference>
<evidence type="ECO:0000256" key="2">
    <source>
        <dbReference type="ARBA" id="ARBA00004496"/>
    </source>
</evidence>
<dbReference type="InterPro" id="IPR036236">
    <property type="entry name" value="Znf_C2H2_sf"/>
</dbReference>